<evidence type="ECO:0000256" key="1">
    <source>
        <dbReference type="SAM" id="MobiDB-lite"/>
    </source>
</evidence>
<feature type="compositionally biased region" description="Acidic residues" evidence="1">
    <location>
        <begin position="297"/>
        <end position="307"/>
    </location>
</feature>
<dbReference type="InterPro" id="IPR036691">
    <property type="entry name" value="Endo/exonu/phosph_ase_sf"/>
</dbReference>
<dbReference type="OrthoDB" id="514320at2"/>
<name>A0A2N9JEY4_9ACTN</name>
<evidence type="ECO:0000259" key="4">
    <source>
        <dbReference type="Pfam" id="PF03372"/>
    </source>
</evidence>
<dbReference type="InterPro" id="IPR036365">
    <property type="entry name" value="PGBD-like_sf"/>
</dbReference>
<dbReference type="EMBL" id="LT985188">
    <property type="protein sequence ID" value="SPD86045.1"/>
    <property type="molecule type" value="Genomic_DNA"/>
</dbReference>
<dbReference type="GO" id="GO:0008745">
    <property type="term" value="F:N-acetylmuramoyl-L-alanine amidase activity"/>
    <property type="evidence" value="ECO:0007669"/>
    <property type="project" value="InterPro"/>
</dbReference>
<dbReference type="AlphaFoldDB" id="A0A2N9JEY4"/>
<dbReference type="InterPro" id="IPR002477">
    <property type="entry name" value="Peptidoglycan-bd-like"/>
</dbReference>
<dbReference type="Proteomes" id="UP000238164">
    <property type="component" value="Chromosome 1"/>
</dbReference>
<dbReference type="InterPro" id="IPR005135">
    <property type="entry name" value="Endo/exonuclease/phosphatase"/>
</dbReference>
<dbReference type="InterPro" id="IPR036505">
    <property type="entry name" value="Amidase/PGRP_sf"/>
</dbReference>
<feature type="domain" description="Peptidoglycan binding-like" evidence="2">
    <location>
        <begin position="234"/>
        <end position="288"/>
    </location>
</feature>
<dbReference type="KEGG" id="mgg:MPLG2_1009"/>
<feature type="domain" description="Endonuclease/exonuclease/phosphatase" evidence="4">
    <location>
        <begin position="357"/>
        <end position="534"/>
    </location>
</feature>
<dbReference type="SUPFAM" id="SSF47090">
    <property type="entry name" value="PGBD-like"/>
    <property type="match status" value="1"/>
</dbReference>
<gene>
    <name evidence="5" type="ORF">MPLG2_1009</name>
</gene>
<evidence type="ECO:0000259" key="2">
    <source>
        <dbReference type="Pfam" id="PF01471"/>
    </source>
</evidence>
<dbReference type="Gene3D" id="3.60.10.10">
    <property type="entry name" value="Endonuclease/exonuclease/phosphatase"/>
    <property type="match status" value="1"/>
</dbReference>
<dbReference type="Gene3D" id="1.10.101.10">
    <property type="entry name" value="PGBD-like superfamily/PGBD"/>
    <property type="match status" value="1"/>
</dbReference>
<reference evidence="5 6" key="1">
    <citation type="submission" date="2018-02" db="EMBL/GenBank/DDBJ databases">
        <authorList>
            <person name="Cohen D.B."/>
            <person name="Kent A.D."/>
        </authorList>
    </citation>
    <scope>NUCLEOTIDE SEQUENCE [LARGE SCALE GENOMIC DNA]</scope>
    <source>
        <strain evidence="5">1</strain>
    </source>
</reference>
<dbReference type="Pfam" id="PF01510">
    <property type="entry name" value="Amidase_2"/>
    <property type="match status" value="1"/>
</dbReference>
<dbReference type="Pfam" id="PF01471">
    <property type="entry name" value="PG_binding_1"/>
    <property type="match status" value="1"/>
</dbReference>
<accession>A0A2N9JEY4</accession>
<sequence>MGLQENAAYYQKVGGLLTDWGWDDFLNWWPGWQTRTNSGPVKTPLAVTVHHTGGVATATSYLINPVDRPKLKVLANIHIDALERRIRFICAGGASHGGYTYQPCYDRVIAGTAPLDRDLVPGPDSTTFSINRVTVGIEIDGAGGADEWDDWTYRAAVATAAACQLAGEWPLADSPRVGAHKEHTLRKPGDPFVNMGRFRTDVLACLAAPWGPTAGRPDFVLGDRVLSRLGNDVGSDVADLVTLLIAVGNALPPGNVFNAAVEAAVIAFQTGHGLTADGVVRLDTVQALRQALTQSSTDDDDTPEVMDDVPAPVVQPPATRRKFRFGQANLEAQRFGGLLNISDDRGEFLRDEMKCSVYALCEVTEAARDAIRAVLGADRYKVWTVGYVCVLWDSTKWQHAGKQTVDFGNDIHGAVRVTLEDVEGSGLSMDVISIHVRPGAAIGGSDAHILATKKSDIRKAIRALVRPGVPTVIAGDFNTPKAADVIEPFGFTRLTKAIDTLNEPGDQRLDATFVTPGLKLRSQKLIDPGDVSDHKVWLLKNTLTQSNN</sequence>
<dbReference type="SUPFAM" id="SSF56219">
    <property type="entry name" value="DNase I-like"/>
    <property type="match status" value="1"/>
</dbReference>
<organism evidence="5 6">
    <name type="scientific">Micropruina glycogenica</name>
    <dbReference type="NCBI Taxonomy" id="75385"/>
    <lineage>
        <taxon>Bacteria</taxon>
        <taxon>Bacillati</taxon>
        <taxon>Actinomycetota</taxon>
        <taxon>Actinomycetes</taxon>
        <taxon>Propionibacteriales</taxon>
        <taxon>Nocardioidaceae</taxon>
        <taxon>Micropruina</taxon>
    </lineage>
</organism>
<keyword evidence="6" id="KW-1185">Reference proteome</keyword>
<evidence type="ECO:0000313" key="5">
    <source>
        <dbReference type="EMBL" id="SPD86045.1"/>
    </source>
</evidence>
<proteinExistence type="predicted"/>
<dbReference type="InterPro" id="IPR036366">
    <property type="entry name" value="PGBDSf"/>
</dbReference>
<dbReference type="GO" id="GO:0009253">
    <property type="term" value="P:peptidoglycan catabolic process"/>
    <property type="evidence" value="ECO:0007669"/>
    <property type="project" value="InterPro"/>
</dbReference>
<dbReference type="RefSeq" id="WP_158680878.1">
    <property type="nucleotide sequence ID" value="NZ_BAAAGO010000015.1"/>
</dbReference>
<feature type="domain" description="N-acetylmuramoyl-L-alanine amidase" evidence="3">
    <location>
        <begin position="43"/>
        <end position="182"/>
    </location>
</feature>
<protein>
    <submittedName>
        <fullName evidence="5">Uncharacterized protein</fullName>
    </submittedName>
</protein>
<evidence type="ECO:0000313" key="6">
    <source>
        <dbReference type="Proteomes" id="UP000238164"/>
    </source>
</evidence>
<evidence type="ECO:0000259" key="3">
    <source>
        <dbReference type="Pfam" id="PF01510"/>
    </source>
</evidence>
<dbReference type="InterPro" id="IPR002502">
    <property type="entry name" value="Amidase_domain"/>
</dbReference>
<dbReference type="SUPFAM" id="SSF55846">
    <property type="entry name" value="N-acetylmuramoyl-L-alanine amidase-like"/>
    <property type="match status" value="1"/>
</dbReference>
<dbReference type="Pfam" id="PF03372">
    <property type="entry name" value="Exo_endo_phos"/>
    <property type="match status" value="1"/>
</dbReference>
<feature type="region of interest" description="Disordered" evidence="1">
    <location>
        <begin position="293"/>
        <end position="313"/>
    </location>
</feature>